<evidence type="ECO:0000256" key="3">
    <source>
        <dbReference type="ARBA" id="ARBA00023274"/>
    </source>
</evidence>
<dbReference type="InterPro" id="IPR000456">
    <property type="entry name" value="Ribosomal_bL17"/>
</dbReference>
<dbReference type="Proteomes" id="UP000070250">
    <property type="component" value="Chromosome"/>
</dbReference>
<dbReference type="STRING" id="465721.ACG33_05380"/>
<dbReference type="SUPFAM" id="SSF64263">
    <property type="entry name" value="Prokaryotic ribosomal protein L17"/>
    <property type="match status" value="1"/>
</dbReference>
<feature type="compositionally biased region" description="Basic residues" evidence="6">
    <location>
        <begin position="187"/>
        <end position="213"/>
    </location>
</feature>
<sequence length="213" mass="23410">MRHQLSGRQLSRNAPHRAAMFRNMAASLLRHETIRTTVPKAKELRRVVEPLITLGKQDNDANRRRAFAQLRDVEAVIKLFEDLGPRFMARPGGYTRILRMNPRAGDAAPMALMQLLDQPALPEEDAAEAADAAAQGKAPSKRTSPKKRVVRTEEEKAARKARSQAKAEAKEKKKAESAGQKRVVAAPKKKAAAKKAALKKSIAKRKAAKAGGR</sequence>
<feature type="compositionally biased region" description="Basic residues" evidence="6">
    <location>
        <begin position="139"/>
        <end position="149"/>
    </location>
</feature>
<dbReference type="AlphaFoldDB" id="A0A127F811"/>
<reference evidence="7 8" key="1">
    <citation type="submission" date="2015-06" db="EMBL/GenBank/DDBJ databases">
        <title>A Comprehensive Approach to Explore the Metabolic and Phylogenetic Diversity of Bacterial Steroid Degradation in the Environment: Testosterone as an Example.</title>
        <authorList>
            <person name="Yang F.-C."/>
            <person name="Chen Y.-L."/>
            <person name="Yu C.-P."/>
            <person name="Tang S.-L."/>
            <person name="Wang P.-H."/>
            <person name="Ismail W."/>
            <person name="Wang C.-H."/>
            <person name="Yang C.-Y."/>
            <person name="Chiang Y.-R."/>
        </authorList>
    </citation>
    <scope>NUCLEOTIDE SEQUENCE [LARGE SCALE GENOMIC DNA]</scope>
    <source>
        <strain evidence="7 8">DSM 18526</strain>
    </source>
</reference>
<keyword evidence="2 4" id="KW-0689">Ribosomal protein</keyword>
<dbReference type="GO" id="GO:0022625">
    <property type="term" value="C:cytosolic large ribosomal subunit"/>
    <property type="evidence" value="ECO:0007669"/>
    <property type="project" value="TreeGrafter"/>
</dbReference>
<dbReference type="Pfam" id="PF01196">
    <property type="entry name" value="Ribosomal_L17"/>
    <property type="match status" value="1"/>
</dbReference>
<name>A0A127F811_STEDE</name>
<organism evidence="7 8">
    <name type="scientific">Steroidobacter denitrificans</name>
    <dbReference type="NCBI Taxonomy" id="465721"/>
    <lineage>
        <taxon>Bacteria</taxon>
        <taxon>Pseudomonadati</taxon>
        <taxon>Pseudomonadota</taxon>
        <taxon>Gammaproteobacteria</taxon>
        <taxon>Steroidobacterales</taxon>
        <taxon>Steroidobacteraceae</taxon>
        <taxon>Steroidobacter</taxon>
    </lineage>
</organism>
<dbReference type="KEGG" id="sdf:ACG33_05380"/>
<dbReference type="EMBL" id="CP011971">
    <property type="protein sequence ID" value="AMN46537.1"/>
    <property type="molecule type" value="Genomic_DNA"/>
</dbReference>
<evidence type="ECO:0000313" key="7">
    <source>
        <dbReference type="EMBL" id="AMN46537.1"/>
    </source>
</evidence>
<feature type="region of interest" description="Disordered" evidence="6">
    <location>
        <begin position="124"/>
        <end position="213"/>
    </location>
</feature>
<keyword evidence="8" id="KW-1185">Reference proteome</keyword>
<dbReference type="GO" id="GO:0006412">
    <property type="term" value="P:translation"/>
    <property type="evidence" value="ECO:0007669"/>
    <property type="project" value="UniProtKB-UniRule"/>
</dbReference>
<dbReference type="PATRIC" id="fig|465721.4.peg.1143"/>
<evidence type="ECO:0000256" key="6">
    <source>
        <dbReference type="SAM" id="MobiDB-lite"/>
    </source>
</evidence>
<dbReference type="PANTHER" id="PTHR14413:SF16">
    <property type="entry name" value="LARGE RIBOSOMAL SUBUNIT PROTEIN BL17M"/>
    <property type="match status" value="1"/>
</dbReference>
<evidence type="ECO:0000313" key="8">
    <source>
        <dbReference type="Proteomes" id="UP000070250"/>
    </source>
</evidence>
<evidence type="ECO:0000256" key="5">
    <source>
        <dbReference type="RuleBase" id="RU000660"/>
    </source>
</evidence>
<dbReference type="NCBIfam" id="TIGR00059">
    <property type="entry name" value="L17"/>
    <property type="match status" value="1"/>
</dbReference>
<evidence type="ECO:0000256" key="1">
    <source>
        <dbReference type="ARBA" id="ARBA00008777"/>
    </source>
</evidence>
<dbReference type="Gene3D" id="3.90.1030.10">
    <property type="entry name" value="Ribosomal protein L17"/>
    <property type="match status" value="1"/>
</dbReference>
<comment type="similarity">
    <text evidence="1 4 5">Belongs to the bacterial ribosomal protein bL17 family.</text>
</comment>
<dbReference type="HAMAP" id="MF_01368">
    <property type="entry name" value="Ribosomal_bL17"/>
    <property type="match status" value="1"/>
</dbReference>
<comment type="subunit">
    <text evidence="4">Part of the 50S ribosomal subunit. Contacts protein L32.</text>
</comment>
<keyword evidence="3 4" id="KW-0687">Ribonucleoprotein</keyword>
<evidence type="ECO:0000256" key="2">
    <source>
        <dbReference type="ARBA" id="ARBA00022980"/>
    </source>
</evidence>
<dbReference type="GO" id="GO:0003735">
    <property type="term" value="F:structural constituent of ribosome"/>
    <property type="evidence" value="ECO:0007669"/>
    <property type="project" value="InterPro"/>
</dbReference>
<proteinExistence type="inferred from homology"/>
<dbReference type="PANTHER" id="PTHR14413">
    <property type="entry name" value="RIBOSOMAL PROTEIN L17"/>
    <property type="match status" value="1"/>
</dbReference>
<protein>
    <recommendedName>
        <fullName evidence="4">Large ribosomal subunit protein bL17</fullName>
    </recommendedName>
</protein>
<gene>
    <name evidence="4" type="primary">rplQ</name>
    <name evidence="7" type="ORF">ACG33_05380</name>
</gene>
<dbReference type="FunFam" id="3.90.1030.10:FF:000001">
    <property type="entry name" value="50S ribosomal protein L17"/>
    <property type="match status" value="1"/>
</dbReference>
<accession>A0A127F811</accession>
<dbReference type="InterPro" id="IPR036373">
    <property type="entry name" value="Ribosomal_bL17_sf"/>
</dbReference>
<evidence type="ECO:0000256" key="4">
    <source>
        <dbReference type="HAMAP-Rule" id="MF_01368"/>
    </source>
</evidence>
<dbReference type="OrthoDB" id="9809073at2"/>
<feature type="compositionally biased region" description="Basic and acidic residues" evidence="6">
    <location>
        <begin position="165"/>
        <end position="176"/>
    </location>
</feature>
<dbReference type="InterPro" id="IPR047859">
    <property type="entry name" value="Ribosomal_bL17_CS"/>
</dbReference>
<dbReference type="PROSITE" id="PS01167">
    <property type="entry name" value="RIBOSOMAL_L17"/>
    <property type="match status" value="1"/>
</dbReference>